<accession>A0A5Q0TDK9</accession>
<keyword evidence="3" id="KW-1185">Reference proteome</keyword>
<dbReference type="AlphaFoldDB" id="A0A5Q0TDK9"/>
<proteinExistence type="predicted"/>
<dbReference type="EMBL" id="CP045699">
    <property type="protein sequence ID" value="QGA65292.1"/>
    <property type="molecule type" value="Genomic_DNA"/>
</dbReference>
<organism evidence="2 3">
    <name type="scientific">Vibrio algicola</name>
    <dbReference type="NCBI Taxonomy" id="2662262"/>
    <lineage>
        <taxon>Bacteria</taxon>
        <taxon>Pseudomonadati</taxon>
        <taxon>Pseudomonadota</taxon>
        <taxon>Gammaproteobacteria</taxon>
        <taxon>Vibrionales</taxon>
        <taxon>Vibrionaceae</taxon>
        <taxon>Vibrio</taxon>
    </lineage>
</organism>
<name>A0A5Q0TDK9_9VIBR</name>
<sequence>MVIKLRTPDLDSKPHFNNSQQQSEPYDAVIERDDPAFLEQEKQFTGQQHAQSNLPELVHTTSTPDLIHSHTVTDGQSLKTIFDLYGLKSADLLALIKANSTPRCK</sequence>
<reference evidence="2 3" key="1">
    <citation type="submission" date="2019-10" db="EMBL/GenBank/DDBJ databases">
        <title>Vibrio sp. nov., isolated from Coralline algae surface.</title>
        <authorList>
            <person name="Geng Y."/>
            <person name="Zhang X."/>
        </authorList>
    </citation>
    <scope>NUCLEOTIDE SEQUENCE [LARGE SCALE GENOMIC DNA]</scope>
    <source>
        <strain evidence="2 3">SM1977</strain>
    </source>
</reference>
<dbReference type="Proteomes" id="UP000348942">
    <property type="component" value="Chromosome 1"/>
</dbReference>
<evidence type="ECO:0000313" key="2">
    <source>
        <dbReference type="EMBL" id="QGA65292.1"/>
    </source>
</evidence>
<feature type="region of interest" description="Disordered" evidence="1">
    <location>
        <begin position="1"/>
        <end position="29"/>
    </location>
</feature>
<protein>
    <submittedName>
        <fullName evidence="2">Uncharacterized protein</fullName>
    </submittedName>
</protein>
<gene>
    <name evidence="2" type="ORF">GFB47_07610</name>
</gene>
<evidence type="ECO:0000313" key="3">
    <source>
        <dbReference type="Proteomes" id="UP000348942"/>
    </source>
</evidence>
<dbReference type="RefSeq" id="WP_153447441.1">
    <property type="nucleotide sequence ID" value="NZ_CP045699.1"/>
</dbReference>
<feature type="compositionally biased region" description="Polar residues" evidence="1">
    <location>
        <begin position="15"/>
        <end position="24"/>
    </location>
</feature>
<feature type="compositionally biased region" description="Basic and acidic residues" evidence="1">
    <location>
        <begin position="1"/>
        <end position="14"/>
    </location>
</feature>
<evidence type="ECO:0000256" key="1">
    <source>
        <dbReference type="SAM" id="MobiDB-lite"/>
    </source>
</evidence>